<evidence type="ECO:0000313" key="4">
    <source>
        <dbReference type="EMBL" id="CAK0836858.1"/>
    </source>
</evidence>
<feature type="zinc finger region" description="C3H1-type" evidence="1">
    <location>
        <begin position="469"/>
        <end position="496"/>
    </location>
</feature>
<feature type="domain" description="C3H1-type" evidence="3">
    <location>
        <begin position="469"/>
        <end position="496"/>
    </location>
</feature>
<evidence type="ECO:0000256" key="2">
    <source>
        <dbReference type="SAM" id="MobiDB-lite"/>
    </source>
</evidence>
<dbReference type="EMBL" id="CAUYUJ010013880">
    <property type="protein sequence ID" value="CAK0836858.1"/>
    <property type="molecule type" value="Genomic_DNA"/>
</dbReference>
<evidence type="ECO:0000259" key="3">
    <source>
        <dbReference type="PROSITE" id="PS50103"/>
    </source>
</evidence>
<reference evidence="4" key="1">
    <citation type="submission" date="2023-10" db="EMBL/GenBank/DDBJ databases">
        <authorList>
            <person name="Chen Y."/>
            <person name="Shah S."/>
            <person name="Dougan E. K."/>
            <person name="Thang M."/>
            <person name="Chan C."/>
        </authorList>
    </citation>
    <scope>NUCLEOTIDE SEQUENCE [LARGE SCALE GENOMIC DNA]</scope>
</reference>
<keyword evidence="5" id="KW-1185">Reference proteome</keyword>
<name>A0ABN9SWF2_9DINO</name>
<feature type="compositionally biased region" description="Low complexity" evidence="2">
    <location>
        <begin position="512"/>
        <end position="531"/>
    </location>
</feature>
<comment type="caution">
    <text evidence="4">The sequence shown here is derived from an EMBL/GenBank/DDBJ whole genome shotgun (WGS) entry which is preliminary data.</text>
</comment>
<evidence type="ECO:0000256" key="1">
    <source>
        <dbReference type="PROSITE-ProRule" id="PRU00723"/>
    </source>
</evidence>
<feature type="compositionally biased region" description="Basic residues" evidence="2">
    <location>
        <begin position="447"/>
        <end position="460"/>
    </location>
</feature>
<feature type="compositionally biased region" description="Low complexity" evidence="2">
    <location>
        <begin position="541"/>
        <end position="552"/>
    </location>
</feature>
<gene>
    <name evidence="4" type="ORF">PCOR1329_LOCUS33223</name>
</gene>
<organism evidence="4 5">
    <name type="scientific">Prorocentrum cordatum</name>
    <dbReference type="NCBI Taxonomy" id="2364126"/>
    <lineage>
        <taxon>Eukaryota</taxon>
        <taxon>Sar</taxon>
        <taxon>Alveolata</taxon>
        <taxon>Dinophyceae</taxon>
        <taxon>Prorocentrales</taxon>
        <taxon>Prorocentraceae</taxon>
        <taxon>Prorocentrum</taxon>
    </lineage>
</organism>
<feature type="region of interest" description="Disordered" evidence="2">
    <location>
        <begin position="403"/>
        <end position="466"/>
    </location>
</feature>
<sequence>MPSVFDYFEAAARGDGEGAVPLPPLAHQPSGPIGPHLSWSACSAATGRPAGPDGQVRDLLSILQAGEACGIQLLDAPAPLAPRAEAGAVAGGRASWRGWLREGFGSGGKRALLATWGPGAWKAAATLVSRGGIRADHRSLLRAGGFKFSKLWGPGEGPDASPAAVIEALLQLAPDETRGLSRAHRKASAASAAQAEAVAAPNLAPAALFGGMKKSAAQQLELQFGDAAGASALSVVNVGVDHAASRALRACGAGKGKHCKFKGRQALARRCWDIILREKFRSSKISDKDKSTMRAVASNAIWTSAAAKNTVYDVSPNCELCGQHDDSLWHSLWQCSACAEERARLVPEDILDLAMDRKTDNYEYTLFVHGALRRLFMSRATLEAKRNAARAVAARVAAEAAERQGAAAEAQEPPEAEEEGAPRAPGPAPAGPSSAWPSGPAFSAGGRKARPGKKRPRKSSRQMPDVLLRSKLMPCAAHLRGSCMFGARCAMAHSLKEVHTAREPLLKIVRKAAAAAPSASEGSEGYSDSSSLPEKADRGAGARAPADRGGAA</sequence>
<keyword evidence="1" id="KW-0863">Zinc-finger</keyword>
<keyword evidence="1" id="KW-0479">Metal-binding</keyword>
<feature type="compositionally biased region" description="Low complexity" evidence="2">
    <location>
        <begin position="431"/>
        <end position="446"/>
    </location>
</feature>
<dbReference type="PROSITE" id="PS50103">
    <property type="entry name" value="ZF_C3H1"/>
    <property type="match status" value="1"/>
</dbReference>
<proteinExistence type="predicted"/>
<dbReference type="InterPro" id="IPR000571">
    <property type="entry name" value="Znf_CCCH"/>
</dbReference>
<feature type="region of interest" description="Disordered" evidence="2">
    <location>
        <begin position="511"/>
        <end position="552"/>
    </location>
</feature>
<accession>A0ABN9SWF2</accession>
<evidence type="ECO:0000313" key="5">
    <source>
        <dbReference type="Proteomes" id="UP001189429"/>
    </source>
</evidence>
<keyword evidence="1" id="KW-0862">Zinc</keyword>
<protein>
    <recommendedName>
        <fullName evidence="3">C3H1-type domain-containing protein</fullName>
    </recommendedName>
</protein>
<dbReference type="Proteomes" id="UP001189429">
    <property type="component" value="Unassembled WGS sequence"/>
</dbReference>